<keyword evidence="1" id="KW-0472">Membrane</keyword>
<keyword evidence="3" id="KW-1185">Reference proteome</keyword>
<dbReference type="InterPro" id="IPR036259">
    <property type="entry name" value="MFS_trans_sf"/>
</dbReference>
<dbReference type="SUPFAM" id="SSF103473">
    <property type="entry name" value="MFS general substrate transporter"/>
    <property type="match status" value="1"/>
</dbReference>
<feature type="transmembrane region" description="Helical" evidence="1">
    <location>
        <begin position="119"/>
        <end position="140"/>
    </location>
</feature>
<reference evidence="2 3" key="1">
    <citation type="submission" date="2021-12" db="EMBL/GenBank/DDBJ databases">
        <title>Mucilaginibacter roseus genome.</title>
        <authorList>
            <person name="Ferreira J.R."/>
            <person name="Newman J.D."/>
        </authorList>
    </citation>
    <scope>NUCLEOTIDE SEQUENCE [LARGE SCALE GENOMIC DNA]</scope>
    <source>
        <strain evidence="2 3">LMG 28454</strain>
    </source>
</reference>
<evidence type="ECO:0000313" key="2">
    <source>
        <dbReference type="EMBL" id="MCD8739903.1"/>
    </source>
</evidence>
<feature type="transmembrane region" description="Helical" evidence="1">
    <location>
        <begin position="66"/>
        <end position="85"/>
    </location>
</feature>
<accession>A0ABS8TYF0</accession>
<dbReference type="RefSeq" id="WP_232176006.1">
    <property type="nucleotide sequence ID" value="NZ_JAJPWV010000001.1"/>
</dbReference>
<protein>
    <recommendedName>
        <fullName evidence="4">Phage holin family protein</fullName>
    </recommendedName>
</protein>
<organism evidence="2 3">
    <name type="scientific">Mucilaginibacter roseus</name>
    <dbReference type="NCBI Taxonomy" id="1528868"/>
    <lineage>
        <taxon>Bacteria</taxon>
        <taxon>Pseudomonadati</taxon>
        <taxon>Bacteroidota</taxon>
        <taxon>Sphingobacteriia</taxon>
        <taxon>Sphingobacteriales</taxon>
        <taxon>Sphingobacteriaceae</taxon>
        <taxon>Mucilaginibacter</taxon>
    </lineage>
</organism>
<evidence type="ECO:0000313" key="3">
    <source>
        <dbReference type="Proteomes" id="UP001199919"/>
    </source>
</evidence>
<name>A0ABS8TYF0_9SPHI</name>
<comment type="caution">
    <text evidence="2">The sequence shown here is derived from an EMBL/GenBank/DDBJ whole genome shotgun (WGS) entry which is preliminary data.</text>
</comment>
<sequence>MKDFDHIMSVWQDQPKRDQLSVDEALKQVKRGVRSLNKRLLRGIVSMAVGAAAVLLVMLFLVFQSWVTYAGIGIILCTMLLYMFVMIKDYKLVSKEDVTIHPAEYLQGLKEYQHRRADLYGWLYYLYLLLITIGLSLYLFEVLEHSSKIFRFSFYGFTVVWLLYVAFYLKDRIFKLEQEKLNLIIERLERLQNQFD</sequence>
<evidence type="ECO:0008006" key="4">
    <source>
        <dbReference type="Google" id="ProtNLM"/>
    </source>
</evidence>
<feature type="transmembrane region" description="Helical" evidence="1">
    <location>
        <begin position="152"/>
        <end position="169"/>
    </location>
</feature>
<gene>
    <name evidence="2" type="ORF">LT679_04765</name>
</gene>
<dbReference type="EMBL" id="JAJPWV010000001">
    <property type="protein sequence ID" value="MCD8739903.1"/>
    <property type="molecule type" value="Genomic_DNA"/>
</dbReference>
<proteinExistence type="predicted"/>
<dbReference type="Proteomes" id="UP001199919">
    <property type="component" value="Unassembled WGS sequence"/>
</dbReference>
<evidence type="ECO:0000256" key="1">
    <source>
        <dbReference type="SAM" id="Phobius"/>
    </source>
</evidence>
<keyword evidence="1" id="KW-0812">Transmembrane</keyword>
<feature type="transmembrane region" description="Helical" evidence="1">
    <location>
        <begin position="40"/>
        <end position="60"/>
    </location>
</feature>
<keyword evidence="1" id="KW-1133">Transmembrane helix</keyword>